<evidence type="ECO:0000256" key="2">
    <source>
        <dbReference type="ARBA" id="ARBA00022490"/>
    </source>
</evidence>
<feature type="repeat" description="TPR" evidence="6">
    <location>
        <begin position="31"/>
        <end position="64"/>
    </location>
</feature>
<comment type="subcellular location">
    <subcellularLocation>
        <location evidence="1">Cytoplasm</location>
    </subcellularLocation>
</comment>
<dbReference type="InterPro" id="IPR011990">
    <property type="entry name" value="TPR-like_helical_dom_sf"/>
</dbReference>
<evidence type="ECO:0000256" key="1">
    <source>
        <dbReference type="ARBA" id="ARBA00004496"/>
    </source>
</evidence>
<keyword evidence="8" id="KW-0732">Signal</keyword>
<keyword evidence="7" id="KW-1133">Transmembrane helix</keyword>
<dbReference type="SUPFAM" id="SSF48452">
    <property type="entry name" value="TPR-like"/>
    <property type="match status" value="2"/>
</dbReference>
<accession>A0A552V8K0</accession>
<dbReference type="Gene3D" id="1.25.40.10">
    <property type="entry name" value="Tetratricopeptide repeat domain"/>
    <property type="match status" value="2"/>
</dbReference>
<feature type="transmembrane region" description="Helical" evidence="7">
    <location>
        <begin position="336"/>
        <end position="356"/>
    </location>
</feature>
<evidence type="ECO:0000256" key="7">
    <source>
        <dbReference type="SAM" id="Phobius"/>
    </source>
</evidence>
<dbReference type="GO" id="GO:0005737">
    <property type="term" value="C:cytoplasm"/>
    <property type="evidence" value="ECO:0007669"/>
    <property type="project" value="UniProtKB-SubCell"/>
</dbReference>
<dbReference type="PANTHER" id="PTHR46630">
    <property type="entry name" value="TETRATRICOPEPTIDE REPEAT PROTEIN 29"/>
    <property type="match status" value="1"/>
</dbReference>
<evidence type="ECO:0000256" key="3">
    <source>
        <dbReference type="ARBA" id="ARBA00022737"/>
    </source>
</evidence>
<dbReference type="InterPro" id="IPR016032">
    <property type="entry name" value="Sig_transdc_resp-reg_C-effctor"/>
</dbReference>
<evidence type="ECO:0000256" key="8">
    <source>
        <dbReference type="SAM" id="SignalP"/>
    </source>
</evidence>
<evidence type="ECO:0000256" key="6">
    <source>
        <dbReference type="PROSITE-ProRule" id="PRU00339"/>
    </source>
</evidence>
<dbReference type="OrthoDB" id="614964at2"/>
<sequence>MLRKGRTKMWFSIMLLLLLCSLCNGQTMDHCNALLKKGTAEYAAGNYAKSLELYTEALALAEKNHWDKQEYDAQINIGNNYYVMLDYGEALEYFLKSYTTAVKYLTPKEEIASLNNIANLYTKEKLYEKAKEYYTRAYETAKEQNIESRMGLPLMNLGYIYNLQNQPQKARPYIEQSMPYLVKIPTHYLSAKVLLLENDLLMGNTKKARDGAWAMYESMENPTLDNLDYFIWQIVAKSYFEENNFKDAEAYAKKLLAQNPEPDLRRDVFDLLARIYKKSNNLNKALACKDSIIELDKRINDSKNGRLFENNRVRFEIENYKNQINANEQKITGERILFYSVLAVIAALVIIITLALRQKKMLAERTQHITAFELEKEKTNNLLLEKQITTALLEQERLKNEVENRNRKLSSKALYLSGRNELIEDFVTYLSKKPRLAKDPTIVSYIQSLKNHLKTDNEWDNFIAHFEEVNQGFLNRLKTLHPSLNSNDIRFIAYTYMNLSIKEIAFILNITVVACKKRKERIAAKMEIPKNVDLFDYISAV</sequence>
<evidence type="ECO:0000313" key="9">
    <source>
        <dbReference type="EMBL" id="TRW26780.1"/>
    </source>
</evidence>
<dbReference type="SMART" id="SM00028">
    <property type="entry name" value="TPR"/>
    <property type="match status" value="6"/>
</dbReference>
<keyword evidence="4 6" id="KW-0802">TPR repeat</keyword>
<dbReference type="InterPro" id="IPR051476">
    <property type="entry name" value="Bac_ResReg_Asp_Phosphatase"/>
</dbReference>
<organism evidence="9 10">
    <name type="scientific">Flavobacterium zepuense</name>
    <dbReference type="NCBI Taxonomy" id="2593302"/>
    <lineage>
        <taxon>Bacteria</taxon>
        <taxon>Pseudomonadati</taxon>
        <taxon>Bacteroidota</taxon>
        <taxon>Flavobacteriia</taxon>
        <taxon>Flavobacteriales</taxon>
        <taxon>Flavobacteriaceae</taxon>
        <taxon>Flavobacterium</taxon>
    </lineage>
</organism>
<dbReference type="RefSeq" id="WP_143372277.1">
    <property type="nucleotide sequence ID" value="NZ_VJVZ01000002.1"/>
</dbReference>
<dbReference type="AlphaFoldDB" id="A0A552V8K0"/>
<dbReference type="SUPFAM" id="SSF46894">
    <property type="entry name" value="C-terminal effector domain of the bipartite response regulators"/>
    <property type="match status" value="1"/>
</dbReference>
<gene>
    <name evidence="9" type="ORF">FMM05_05225</name>
</gene>
<keyword evidence="7" id="KW-0472">Membrane</keyword>
<feature type="chain" id="PRO_5021797837" evidence="8">
    <location>
        <begin position="26"/>
        <end position="541"/>
    </location>
</feature>
<dbReference type="PROSITE" id="PS50005">
    <property type="entry name" value="TPR"/>
    <property type="match status" value="2"/>
</dbReference>
<keyword evidence="7" id="KW-0812">Transmembrane</keyword>
<comment type="similarity">
    <text evidence="5">Belongs to the Rap family.</text>
</comment>
<feature type="repeat" description="TPR" evidence="6">
    <location>
        <begin position="111"/>
        <end position="144"/>
    </location>
</feature>
<dbReference type="GO" id="GO:0003677">
    <property type="term" value="F:DNA binding"/>
    <property type="evidence" value="ECO:0007669"/>
    <property type="project" value="InterPro"/>
</dbReference>
<dbReference type="InterPro" id="IPR019734">
    <property type="entry name" value="TPR_rpt"/>
</dbReference>
<dbReference type="Proteomes" id="UP000320643">
    <property type="component" value="Unassembled WGS sequence"/>
</dbReference>
<keyword evidence="2" id="KW-0963">Cytoplasm</keyword>
<evidence type="ECO:0000256" key="5">
    <source>
        <dbReference type="ARBA" id="ARBA00038253"/>
    </source>
</evidence>
<keyword evidence="3" id="KW-0677">Repeat</keyword>
<dbReference type="EMBL" id="VJVZ01000002">
    <property type="protein sequence ID" value="TRW26780.1"/>
    <property type="molecule type" value="Genomic_DNA"/>
</dbReference>
<feature type="signal peptide" evidence="8">
    <location>
        <begin position="1"/>
        <end position="25"/>
    </location>
</feature>
<evidence type="ECO:0000256" key="4">
    <source>
        <dbReference type="ARBA" id="ARBA00022803"/>
    </source>
</evidence>
<dbReference type="Pfam" id="PF13424">
    <property type="entry name" value="TPR_12"/>
    <property type="match status" value="1"/>
</dbReference>
<proteinExistence type="inferred from homology"/>
<keyword evidence="10" id="KW-1185">Reference proteome</keyword>
<protein>
    <submittedName>
        <fullName evidence="9">Tetratricopeptide repeat protein</fullName>
    </submittedName>
</protein>
<name>A0A552V8K0_9FLAO</name>
<reference evidence="9 10" key="1">
    <citation type="submission" date="2019-07" db="EMBL/GenBank/DDBJ databases">
        <title>Flavobacterium sp. nov., isolated from glacier ice.</title>
        <authorList>
            <person name="Liu Q."/>
            <person name="Xin Y.-H."/>
        </authorList>
    </citation>
    <scope>NUCLEOTIDE SEQUENCE [LARGE SCALE GENOMIC DNA]</scope>
    <source>
        <strain evidence="9 10">ZT4R6</strain>
    </source>
</reference>
<comment type="caution">
    <text evidence="9">The sequence shown here is derived from an EMBL/GenBank/DDBJ whole genome shotgun (WGS) entry which is preliminary data.</text>
</comment>
<evidence type="ECO:0000313" key="10">
    <source>
        <dbReference type="Proteomes" id="UP000320643"/>
    </source>
</evidence>
<dbReference type="GO" id="GO:0006355">
    <property type="term" value="P:regulation of DNA-templated transcription"/>
    <property type="evidence" value="ECO:0007669"/>
    <property type="project" value="InterPro"/>
</dbReference>
<dbReference type="PANTHER" id="PTHR46630:SF1">
    <property type="entry name" value="TETRATRICOPEPTIDE REPEAT PROTEIN 29"/>
    <property type="match status" value="1"/>
</dbReference>